<protein>
    <recommendedName>
        <fullName evidence="3">ANR family transcriptional regulator</fullName>
    </recommendedName>
</protein>
<organism evidence="1 2">
    <name type="scientific">Klebsiella phage SopranoGao</name>
    <dbReference type="NCBI Taxonomy" id="2026944"/>
    <lineage>
        <taxon>Viruses</taxon>
        <taxon>Duplodnaviria</taxon>
        <taxon>Heunggongvirae</taxon>
        <taxon>Uroviricota</taxon>
        <taxon>Caudoviricetes</taxon>
        <taxon>Lastavirus</taxon>
        <taxon>Lastavirus sopranogao</taxon>
    </lineage>
</organism>
<evidence type="ECO:0008006" key="3">
    <source>
        <dbReference type="Google" id="ProtNLM"/>
    </source>
</evidence>
<evidence type="ECO:0000313" key="2">
    <source>
        <dbReference type="Proteomes" id="UP000224252"/>
    </source>
</evidence>
<evidence type="ECO:0000313" key="1">
    <source>
        <dbReference type="EMBL" id="ASV45058.1"/>
    </source>
</evidence>
<dbReference type="EMBL" id="MF612073">
    <property type="protein sequence ID" value="ASV45058.1"/>
    <property type="molecule type" value="Genomic_DNA"/>
</dbReference>
<sequence length="88" mass="10589">MNSTTPRTQRRRQPPLEVNQSLIEKLNGFVESARKGEQDADYEYAIRMWRFAIQIVEQLSHREAEKRVPYYLNRIDFCEKMVKRGKRS</sequence>
<reference evidence="1 2" key="1">
    <citation type="submission" date="2017-08" db="EMBL/GenBank/DDBJ databases">
        <authorList>
            <person name="de Groot N.N."/>
        </authorList>
    </citation>
    <scope>NUCLEOTIDE SEQUENCE [LARGE SCALE GENOMIC DNA]</scope>
</reference>
<keyword evidence="2" id="KW-1185">Reference proteome</keyword>
<gene>
    <name evidence="1" type="ORF">SopranoGao_35</name>
</gene>
<proteinExistence type="predicted"/>
<name>A0A248SKX3_9CAUD</name>
<accession>A0A248SKX3</accession>
<dbReference type="Proteomes" id="UP000224252">
    <property type="component" value="Segment"/>
</dbReference>